<dbReference type="Proteomes" id="UP000177555">
    <property type="component" value="Unassembled WGS sequence"/>
</dbReference>
<keyword evidence="1" id="KW-0812">Transmembrane</keyword>
<evidence type="ECO:0000313" key="3">
    <source>
        <dbReference type="Proteomes" id="UP000177555"/>
    </source>
</evidence>
<proteinExistence type="predicted"/>
<keyword evidence="1" id="KW-1133">Transmembrane helix</keyword>
<evidence type="ECO:0008006" key="4">
    <source>
        <dbReference type="Google" id="ProtNLM"/>
    </source>
</evidence>
<comment type="caution">
    <text evidence="2">The sequence shown here is derived from an EMBL/GenBank/DDBJ whole genome shotgun (WGS) entry which is preliminary data.</text>
</comment>
<dbReference type="AlphaFoldDB" id="A0A1F5JIT7"/>
<organism evidence="2 3">
    <name type="scientific">Candidatus Daviesbacteria bacterium RIFCSPHIGHO2_01_FULL_40_11</name>
    <dbReference type="NCBI Taxonomy" id="1797762"/>
    <lineage>
        <taxon>Bacteria</taxon>
        <taxon>Candidatus Daviesiibacteriota</taxon>
    </lineage>
</organism>
<evidence type="ECO:0000313" key="2">
    <source>
        <dbReference type="EMBL" id="OGE28533.1"/>
    </source>
</evidence>
<accession>A0A1F5JIT7</accession>
<gene>
    <name evidence="2" type="ORF">A2867_03025</name>
</gene>
<sequence>MKKLAALLNQTGVINPLLILLAIAGVIIFILIAQTAPFAGKEETLYPKPPAEAAGKGKGANTAILTVTPNPVTANTDFEISGDKFSPNEVVVVGVPGYIPFGQVSADSTGHFTYLYTRDLSPWTYTVEAYQQKGKNWQLKASTTVTVVTP</sequence>
<reference evidence="2 3" key="1">
    <citation type="journal article" date="2016" name="Nat. Commun.">
        <title>Thousands of microbial genomes shed light on interconnected biogeochemical processes in an aquifer system.</title>
        <authorList>
            <person name="Anantharaman K."/>
            <person name="Brown C.T."/>
            <person name="Hug L.A."/>
            <person name="Sharon I."/>
            <person name="Castelle C.J."/>
            <person name="Probst A.J."/>
            <person name="Thomas B.C."/>
            <person name="Singh A."/>
            <person name="Wilkins M.J."/>
            <person name="Karaoz U."/>
            <person name="Brodie E.L."/>
            <person name="Williams K.H."/>
            <person name="Hubbard S.S."/>
            <person name="Banfield J.F."/>
        </authorList>
    </citation>
    <scope>NUCLEOTIDE SEQUENCE [LARGE SCALE GENOMIC DNA]</scope>
</reference>
<feature type="transmembrane region" description="Helical" evidence="1">
    <location>
        <begin position="12"/>
        <end position="33"/>
    </location>
</feature>
<name>A0A1F5JIT7_9BACT</name>
<dbReference type="EMBL" id="MFCP01000018">
    <property type="protein sequence ID" value="OGE28533.1"/>
    <property type="molecule type" value="Genomic_DNA"/>
</dbReference>
<evidence type="ECO:0000256" key="1">
    <source>
        <dbReference type="SAM" id="Phobius"/>
    </source>
</evidence>
<keyword evidence="1" id="KW-0472">Membrane</keyword>
<protein>
    <recommendedName>
        <fullName evidence="4">Bacterial Ig domain-containing protein</fullName>
    </recommendedName>
</protein>